<proteinExistence type="predicted"/>
<keyword evidence="1" id="KW-0677">Repeat</keyword>
<dbReference type="SUPFAM" id="SSF49265">
    <property type="entry name" value="Fibronectin type III"/>
    <property type="match status" value="1"/>
</dbReference>
<feature type="non-terminal residue" evidence="3">
    <location>
        <position position="1"/>
    </location>
</feature>
<dbReference type="CDD" id="cd00063">
    <property type="entry name" value="FN3"/>
    <property type="match status" value="1"/>
</dbReference>
<gene>
    <name evidence="3" type="ORF">GIL414_LOCUS26992</name>
</gene>
<dbReference type="Gene3D" id="2.60.40.10">
    <property type="entry name" value="Immunoglobulins"/>
    <property type="match status" value="1"/>
</dbReference>
<feature type="non-terminal residue" evidence="3">
    <location>
        <position position="66"/>
    </location>
</feature>
<accession>A0A8S2UBI1</accession>
<evidence type="ECO:0000313" key="4">
    <source>
        <dbReference type="Proteomes" id="UP000681720"/>
    </source>
</evidence>
<evidence type="ECO:0000259" key="2">
    <source>
        <dbReference type="PROSITE" id="PS50853"/>
    </source>
</evidence>
<name>A0A8S2UBI1_9BILA</name>
<evidence type="ECO:0000313" key="3">
    <source>
        <dbReference type="EMBL" id="CAF4327933.1"/>
    </source>
</evidence>
<dbReference type="GO" id="GO:0031430">
    <property type="term" value="C:M band"/>
    <property type="evidence" value="ECO:0007669"/>
    <property type="project" value="TreeGrafter"/>
</dbReference>
<feature type="domain" description="Fibronectin type-III" evidence="2">
    <location>
        <begin position="1"/>
        <end position="66"/>
    </location>
</feature>
<dbReference type="InterPro" id="IPR050964">
    <property type="entry name" value="Striated_Muscle_Regulatory"/>
</dbReference>
<dbReference type="PROSITE" id="PS50853">
    <property type="entry name" value="FN3"/>
    <property type="match status" value="1"/>
</dbReference>
<dbReference type="InterPro" id="IPR013783">
    <property type="entry name" value="Ig-like_fold"/>
</dbReference>
<dbReference type="PANTHER" id="PTHR13817:SF151">
    <property type="entry name" value="TITIN"/>
    <property type="match status" value="1"/>
</dbReference>
<protein>
    <recommendedName>
        <fullName evidence="2">Fibronectin type-III domain-containing protein</fullName>
    </recommendedName>
</protein>
<dbReference type="EMBL" id="CAJOBJ010041338">
    <property type="protein sequence ID" value="CAF4327933.1"/>
    <property type="molecule type" value="Genomic_DNA"/>
</dbReference>
<dbReference type="Pfam" id="PF00041">
    <property type="entry name" value="fn3"/>
    <property type="match status" value="1"/>
</dbReference>
<dbReference type="FunFam" id="2.60.40.10:FF:000056">
    <property type="entry name" value="twitchin isoform X4"/>
    <property type="match status" value="1"/>
</dbReference>
<dbReference type="PANTHER" id="PTHR13817">
    <property type="entry name" value="TITIN"/>
    <property type="match status" value="1"/>
</dbReference>
<dbReference type="InterPro" id="IPR036116">
    <property type="entry name" value="FN3_sf"/>
</dbReference>
<reference evidence="3" key="1">
    <citation type="submission" date="2021-02" db="EMBL/GenBank/DDBJ databases">
        <authorList>
            <person name="Nowell W R."/>
        </authorList>
    </citation>
    <scope>NUCLEOTIDE SEQUENCE</scope>
</reference>
<dbReference type="AlphaFoldDB" id="A0A8S2UBI1"/>
<dbReference type="PRINTS" id="PR00014">
    <property type="entry name" value="FNTYPEIII"/>
</dbReference>
<dbReference type="Proteomes" id="UP000681720">
    <property type="component" value="Unassembled WGS sequence"/>
</dbReference>
<dbReference type="GO" id="GO:0045214">
    <property type="term" value="P:sarcomere organization"/>
    <property type="evidence" value="ECO:0007669"/>
    <property type="project" value="TreeGrafter"/>
</dbReference>
<sequence length="66" mass="7318">WTRPQNDGGNPVKGFIVEKKEKGTDRWIPVNRDPIAGVEYTVPSLANGKEYEFRVAAVNKAGPGEY</sequence>
<organism evidence="3 4">
    <name type="scientific">Rotaria magnacalcarata</name>
    <dbReference type="NCBI Taxonomy" id="392030"/>
    <lineage>
        <taxon>Eukaryota</taxon>
        <taxon>Metazoa</taxon>
        <taxon>Spiralia</taxon>
        <taxon>Gnathifera</taxon>
        <taxon>Rotifera</taxon>
        <taxon>Eurotatoria</taxon>
        <taxon>Bdelloidea</taxon>
        <taxon>Philodinida</taxon>
        <taxon>Philodinidae</taxon>
        <taxon>Rotaria</taxon>
    </lineage>
</organism>
<dbReference type="InterPro" id="IPR003961">
    <property type="entry name" value="FN3_dom"/>
</dbReference>
<evidence type="ECO:0000256" key="1">
    <source>
        <dbReference type="ARBA" id="ARBA00022737"/>
    </source>
</evidence>
<comment type="caution">
    <text evidence="3">The sequence shown here is derived from an EMBL/GenBank/DDBJ whole genome shotgun (WGS) entry which is preliminary data.</text>
</comment>